<dbReference type="SUPFAM" id="SSF90112">
    <property type="entry name" value="Neurotransmitter-gated ion-channel transmembrane pore"/>
    <property type="match status" value="1"/>
</dbReference>
<sequence>MKSFFQRLRTGGMVAISDLTDGLMGGYFVDEVMENVEHNGMCIVPDPLVREAKFVRMTSESNYSKWLRPTFDSQVLVNISVEMYSMAAVNEKESEFNINLLADLEWADSRLAVTDDLCPTEGSVTIEGSDWHLDRIWSPKLRVPNNKNPSALDRDAKIVLMRVTTDGYVRVRKRLNLDLFCQMNFQYYPFDTQKCYVSFVSSDLSDDHLAVEWTRVEPFNSDTNFYMTGFKLMSYSLKSGSLKTKNENFSSVSIIFNLKREWTRALLDLYLPTSLVIIVSWISFWMEITATPARITLGITTMLTFVTVAKEARERLPNISYVNALDIWFVVCTGFIFLSLIEFSVVTYISRAEKRKIKEIKTMRRTLSQSQLSIVSGDSQLTIQANDIKNRQNISRFSFEGIELKVPQSPRLNTGLRLAVPSSPTTKRNYLTITPPETPETPNFDRQTPSTPSYDPLKRTPVEIAESIDRKCRIIFPI</sequence>
<dbReference type="InterPro" id="IPR006029">
    <property type="entry name" value="Neurotrans-gated_channel_TM"/>
</dbReference>
<reference evidence="15" key="1">
    <citation type="submission" date="2020-11" db="EMBL/GenBank/DDBJ databases">
        <authorList>
            <person name="Tran Van P."/>
        </authorList>
    </citation>
    <scope>NUCLEOTIDE SEQUENCE</scope>
</reference>
<dbReference type="GO" id="GO:0005254">
    <property type="term" value="F:chloride channel activity"/>
    <property type="evidence" value="ECO:0007669"/>
    <property type="project" value="UniProtKB-ARBA"/>
</dbReference>
<evidence type="ECO:0000256" key="2">
    <source>
        <dbReference type="ARBA" id="ARBA00004236"/>
    </source>
</evidence>
<keyword evidence="9 12" id="KW-0472">Membrane</keyword>
<dbReference type="Gene3D" id="2.70.170.10">
    <property type="entry name" value="Neurotransmitter-gated ion-channel ligand-binding domain"/>
    <property type="match status" value="1"/>
</dbReference>
<keyword evidence="3" id="KW-0813">Transport</keyword>
<feature type="domain" description="Neurotransmitter-gated ion-channel ligand-binding" evidence="13">
    <location>
        <begin position="61"/>
        <end position="261"/>
    </location>
</feature>
<dbReference type="EMBL" id="CAJPIZ010005563">
    <property type="protein sequence ID" value="CAG2108728.1"/>
    <property type="molecule type" value="Genomic_DNA"/>
</dbReference>
<dbReference type="OrthoDB" id="3176171at2759"/>
<evidence type="ECO:0000259" key="13">
    <source>
        <dbReference type="Pfam" id="PF02931"/>
    </source>
</evidence>
<feature type="region of interest" description="Disordered" evidence="11">
    <location>
        <begin position="433"/>
        <end position="457"/>
    </location>
</feature>
<dbReference type="InterPro" id="IPR036719">
    <property type="entry name" value="Neuro-gated_channel_TM_sf"/>
</dbReference>
<comment type="subcellular location">
    <subcellularLocation>
        <location evidence="2">Cell membrane</location>
    </subcellularLocation>
    <subcellularLocation>
        <location evidence="1">Membrane</location>
        <topology evidence="1">Multi-pass membrane protein</topology>
    </subcellularLocation>
</comment>
<keyword evidence="10" id="KW-0407">Ion channel</keyword>
<dbReference type="InterPro" id="IPR006202">
    <property type="entry name" value="Neur_chan_lig-bd"/>
</dbReference>
<accession>A0A7R9Q159</accession>
<dbReference type="Pfam" id="PF02931">
    <property type="entry name" value="Neur_chan_LBD"/>
    <property type="match status" value="1"/>
</dbReference>
<dbReference type="Gene3D" id="1.20.58.390">
    <property type="entry name" value="Neurotransmitter-gated ion-channel transmembrane domain"/>
    <property type="match status" value="1"/>
</dbReference>
<dbReference type="GO" id="GO:0099095">
    <property type="term" value="F:ligand-gated monoatomic anion channel activity"/>
    <property type="evidence" value="ECO:0007669"/>
    <property type="project" value="UniProtKB-ARBA"/>
</dbReference>
<dbReference type="PANTHER" id="PTHR18945">
    <property type="entry name" value="NEUROTRANSMITTER GATED ION CHANNEL"/>
    <property type="match status" value="1"/>
</dbReference>
<keyword evidence="6" id="KW-0732">Signal</keyword>
<evidence type="ECO:0000256" key="11">
    <source>
        <dbReference type="SAM" id="MobiDB-lite"/>
    </source>
</evidence>
<dbReference type="CDD" id="cd19049">
    <property type="entry name" value="LGIC_TM_anion"/>
    <property type="match status" value="1"/>
</dbReference>
<keyword evidence="7 12" id="KW-1133">Transmembrane helix</keyword>
<evidence type="ECO:0000256" key="5">
    <source>
        <dbReference type="ARBA" id="ARBA00022692"/>
    </source>
</evidence>
<dbReference type="EMBL" id="OC860138">
    <property type="protein sequence ID" value="CAD7628298.1"/>
    <property type="molecule type" value="Genomic_DNA"/>
</dbReference>
<evidence type="ECO:0000256" key="4">
    <source>
        <dbReference type="ARBA" id="ARBA00022475"/>
    </source>
</evidence>
<gene>
    <name evidence="15" type="ORF">OSB1V03_LOCUS8720</name>
</gene>
<keyword evidence="5 12" id="KW-0812">Transmembrane</keyword>
<dbReference type="Pfam" id="PF02932">
    <property type="entry name" value="Neur_chan_memb"/>
    <property type="match status" value="1"/>
</dbReference>
<organism evidence="15">
    <name type="scientific">Medioppia subpectinata</name>
    <dbReference type="NCBI Taxonomy" id="1979941"/>
    <lineage>
        <taxon>Eukaryota</taxon>
        <taxon>Metazoa</taxon>
        <taxon>Ecdysozoa</taxon>
        <taxon>Arthropoda</taxon>
        <taxon>Chelicerata</taxon>
        <taxon>Arachnida</taxon>
        <taxon>Acari</taxon>
        <taxon>Acariformes</taxon>
        <taxon>Sarcoptiformes</taxon>
        <taxon>Oribatida</taxon>
        <taxon>Brachypylina</taxon>
        <taxon>Oppioidea</taxon>
        <taxon>Oppiidae</taxon>
        <taxon>Medioppia</taxon>
    </lineage>
</organism>
<evidence type="ECO:0000313" key="16">
    <source>
        <dbReference type="Proteomes" id="UP000759131"/>
    </source>
</evidence>
<dbReference type="PROSITE" id="PS00236">
    <property type="entry name" value="NEUROTR_ION_CHANNEL"/>
    <property type="match status" value="1"/>
</dbReference>
<evidence type="ECO:0000256" key="1">
    <source>
        <dbReference type="ARBA" id="ARBA00004141"/>
    </source>
</evidence>
<protein>
    <submittedName>
        <fullName evidence="15">Uncharacterized protein</fullName>
    </submittedName>
</protein>
<evidence type="ECO:0000256" key="8">
    <source>
        <dbReference type="ARBA" id="ARBA00023065"/>
    </source>
</evidence>
<dbReference type="InterPro" id="IPR006201">
    <property type="entry name" value="Neur_channel"/>
</dbReference>
<dbReference type="InterPro" id="IPR036734">
    <property type="entry name" value="Neur_chan_lig-bd_sf"/>
</dbReference>
<dbReference type="InterPro" id="IPR038050">
    <property type="entry name" value="Neuro_actylchol_rec"/>
</dbReference>
<dbReference type="SUPFAM" id="SSF63712">
    <property type="entry name" value="Nicotinic receptor ligand binding domain-like"/>
    <property type="match status" value="1"/>
</dbReference>
<evidence type="ECO:0000313" key="15">
    <source>
        <dbReference type="EMBL" id="CAD7628298.1"/>
    </source>
</evidence>
<evidence type="ECO:0000256" key="12">
    <source>
        <dbReference type="SAM" id="Phobius"/>
    </source>
</evidence>
<dbReference type="Proteomes" id="UP000759131">
    <property type="component" value="Unassembled WGS sequence"/>
</dbReference>
<evidence type="ECO:0000256" key="10">
    <source>
        <dbReference type="ARBA" id="ARBA00023303"/>
    </source>
</evidence>
<keyword evidence="16" id="KW-1185">Reference proteome</keyword>
<feature type="compositionally biased region" description="Polar residues" evidence="11">
    <location>
        <begin position="444"/>
        <end position="453"/>
    </location>
</feature>
<dbReference type="GO" id="GO:0005230">
    <property type="term" value="F:extracellular ligand-gated monoatomic ion channel activity"/>
    <property type="evidence" value="ECO:0007669"/>
    <property type="project" value="InterPro"/>
</dbReference>
<dbReference type="InterPro" id="IPR018000">
    <property type="entry name" value="Neurotransmitter_ion_chnl_CS"/>
</dbReference>
<dbReference type="GO" id="GO:0005886">
    <property type="term" value="C:plasma membrane"/>
    <property type="evidence" value="ECO:0007669"/>
    <property type="project" value="UniProtKB-SubCell"/>
</dbReference>
<evidence type="ECO:0000256" key="3">
    <source>
        <dbReference type="ARBA" id="ARBA00022448"/>
    </source>
</evidence>
<dbReference type="AlphaFoldDB" id="A0A7R9Q159"/>
<feature type="transmembrane region" description="Helical" evidence="12">
    <location>
        <begin position="327"/>
        <end position="349"/>
    </location>
</feature>
<evidence type="ECO:0000256" key="9">
    <source>
        <dbReference type="ARBA" id="ARBA00023136"/>
    </source>
</evidence>
<name>A0A7R9Q159_9ACAR</name>
<keyword evidence="4" id="KW-1003">Cell membrane</keyword>
<feature type="domain" description="Neurotransmitter-gated ion-channel transmembrane" evidence="14">
    <location>
        <begin position="269"/>
        <end position="478"/>
    </location>
</feature>
<feature type="transmembrane region" description="Helical" evidence="12">
    <location>
        <begin position="265"/>
        <end position="286"/>
    </location>
</feature>
<dbReference type="GO" id="GO:0004888">
    <property type="term" value="F:transmembrane signaling receptor activity"/>
    <property type="evidence" value="ECO:0007669"/>
    <property type="project" value="InterPro"/>
</dbReference>
<evidence type="ECO:0000256" key="7">
    <source>
        <dbReference type="ARBA" id="ARBA00022989"/>
    </source>
</evidence>
<dbReference type="InterPro" id="IPR006028">
    <property type="entry name" value="GABAA/Glycine_rcpt"/>
</dbReference>
<feature type="non-terminal residue" evidence="15">
    <location>
        <position position="1"/>
    </location>
</feature>
<evidence type="ECO:0000256" key="6">
    <source>
        <dbReference type="ARBA" id="ARBA00022729"/>
    </source>
</evidence>
<dbReference type="PRINTS" id="PR00253">
    <property type="entry name" value="GABAARECEPTR"/>
</dbReference>
<evidence type="ECO:0000259" key="14">
    <source>
        <dbReference type="Pfam" id="PF02932"/>
    </source>
</evidence>
<proteinExistence type="predicted"/>
<keyword evidence="8" id="KW-0406">Ion transport</keyword>